<dbReference type="PANTHER" id="PTHR22960">
    <property type="entry name" value="MOLYBDOPTERIN COFACTOR SYNTHESIS PROTEIN A"/>
    <property type="match status" value="1"/>
</dbReference>
<feature type="binding site" evidence="12">
    <location>
        <position position="25"/>
    </location>
    <ligand>
        <name>GTP</name>
        <dbReference type="ChEBI" id="CHEBI:37565"/>
    </ligand>
</feature>
<feature type="binding site" evidence="12">
    <location>
        <position position="39"/>
    </location>
    <ligand>
        <name>[4Fe-4S] cluster</name>
        <dbReference type="ChEBI" id="CHEBI:49883"/>
        <label>1</label>
        <note>4Fe-4S-S-AdoMet</note>
    </ligand>
</feature>
<dbReference type="SUPFAM" id="SSF102114">
    <property type="entry name" value="Radical SAM enzymes"/>
    <property type="match status" value="1"/>
</dbReference>
<feature type="binding site" evidence="12">
    <location>
        <position position="130"/>
    </location>
    <ligand>
        <name>S-adenosyl-L-methionine</name>
        <dbReference type="ChEBI" id="CHEBI:59789"/>
    </ligand>
</feature>
<evidence type="ECO:0000256" key="9">
    <source>
        <dbReference type="ARBA" id="ARBA00023150"/>
    </source>
</evidence>
<feature type="binding site" evidence="12">
    <location>
        <begin position="270"/>
        <end position="272"/>
    </location>
    <ligand>
        <name>GTP</name>
        <dbReference type="ChEBI" id="CHEBI:37565"/>
    </ligand>
</feature>
<comment type="subunit">
    <text evidence="12">Monomer and homodimer.</text>
</comment>
<evidence type="ECO:0000256" key="6">
    <source>
        <dbReference type="ARBA" id="ARBA00023004"/>
    </source>
</evidence>
<feature type="binding site" evidence="12">
    <location>
        <position position="282"/>
    </location>
    <ligand>
        <name>[4Fe-4S] cluster</name>
        <dbReference type="ChEBI" id="CHEBI:49883"/>
        <label>2</label>
        <note>4Fe-4S-substrate</note>
    </ligand>
</feature>
<dbReference type="CDD" id="cd01335">
    <property type="entry name" value="Radical_SAM"/>
    <property type="match status" value="1"/>
</dbReference>
<dbReference type="InterPro" id="IPR013483">
    <property type="entry name" value="MoaA"/>
</dbReference>
<comment type="similarity">
    <text evidence="12">Belongs to the radical SAM superfamily. MoaA family.</text>
</comment>
<comment type="pathway">
    <text evidence="12">Cofactor biosynthesis; molybdopterin biosynthesis.</text>
</comment>
<reference evidence="14 15" key="1">
    <citation type="journal article" date="2013" name="Genome Announc.">
        <title>Draft genome sequences for three mercury-methylating, sulfate-reducing bacteria.</title>
        <authorList>
            <person name="Brown S.D."/>
            <person name="Hurt R.A.Jr."/>
            <person name="Gilmour C.C."/>
            <person name="Elias D.A."/>
        </authorList>
    </citation>
    <scope>NUCLEOTIDE SEQUENCE [LARGE SCALE GENOMIC DNA]</scope>
    <source>
        <strain evidence="14 15">DSM 16529</strain>
    </source>
</reference>
<dbReference type="PATRIC" id="fig|1121439.3.peg.2783"/>
<keyword evidence="5 12" id="KW-0547">Nucleotide-binding</keyword>
<dbReference type="EMBL" id="ATHI01000031">
    <property type="protein sequence ID" value="EPR30677.1"/>
    <property type="molecule type" value="Genomic_DNA"/>
</dbReference>
<dbReference type="InterPro" id="IPR050105">
    <property type="entry name" value="MoCo_biosynth_MoaA/MoaC"/>
</dbReference>
<dbReference type="GO" id="GO:0005525">
    <property type="term" value="F:GTP binding"/>
    <property type="evidence" value="ECO:0007669"/>
    <property type="project" value="UniProtKB-UniRule"/>
</dbReference>
<dbReference type="InterPro" id="IPR040064">
    <property type="entry name" value="MoaA-like"/>
</dbReference>
<feature type="binding site" evidence="12">
    <location>
        <position position="265"/>
    </location>
    <ligand>
        <name>[4Fe-4S] cluster</name>
        <dbReference type="ChEBI" id="CHEBI:49883"/>
        <label>2</label>
        <note>4Fe-4S-substrate</note>
    </ligand>
</feature>
<evidence type="ECO:0000256" key="2">
    <source>
        <dbReference type="ARBA" id="ARBA00022485"/>
    </source>
</evidence>
<keyword evidence="7 12" id="KW-0411">Iron-sulfur</keyword>
<gene>
    <name evidence="12" type="primary">moaA</name>
    <name evidence="14" type="ORF">dsat_1399</name>
</gene>
<dbReference type="GO" id="GO:0051539">
    <property type="term" value="F:4 iron, 4 sulfur cluster binding"/>
    <property type="evidence" value="ECO:0007669"/>
    <property type="project" value="UniProtKB-UniRule"/>
</dbReference>
<dbReference type="InterPro" id="IPR010505">
    <property type="entry name" value="MoaA_twitch"/>
</dbReference>
<keyword evidence="15" id="KW-1185">Reference proteome</keyword>
<dbReference type="eggNOG" id="COG2896">
    <property type="taxonomic scope" value="Bacteria"/>
</dbReference>
<evidence type="ECO:0000256" key="7">
    <source>
        <dbReference type="ARBA" id="ARBA00023014"/>
    </source>
</evidence>
<dbReference type="GO" id="GO:0006777">
    <property type="term" value="P:Mo-molybdopterin cofactor biosynthetic process"/>
    <property type="evidence" value="ECO:0007669"/>
    <property type="project" value="UniProtKB-UniRule"/>
</dbReference>
<keyword evidence="3 12" id="KW-0949">S-adenosyl-L-methionine</keyword>
<dbReference type="PROSITE" id="PS51918">
    <property type="entry name" value="RADICAL_SAM"/>
    <property type="match status" value="1"/>
</dbReference>
<feature type="binding site" evidence="12">
    <location>
        <position position="75"/>
    </location>
    <ligand>
        <name>GTP</name>
        <dbReference type="ChEBI" id="CHEBI:37565"/>
    </ligand>
</feature>
<evidence type="ECO:0000256" key="5">
    <source>
        <dbReference type="ARBA" id="ARBA00022741"/>
    </source>
</evidence>
<feature type="domain" description="Radical SAM core" evidence="13">
    <location>
        <begin position="16"/>
        <end position="229"/>
    </location>
</feature>
<evidence type="ECO:0000256" key="12">
    <source>
        <dbReference type="HAMAP-Rule" id="MF_01225"/>
    </source>
</evidence>
<protein>
    <recommendedName>
        <fullName evidence="1 12">GTP 3',8-cyclase</fullName>
        <ecNumber evidence="1 12">4.1.99.22</ecNumber>
    </recommendedName>
    <alternativeName>
        <fullName evidence="12">Molybdenum cofactor biosynthesis protein A</fullName>
    </alternativeName>
</protein>
<dbReference type="SFLD" id="SFLDG01067">
    <property type="entry name" value="SPASM/twitch_domain_containing"/>
    <property type="match status" value="1"/>
</dbReference>
<dbReference type="CDD" id="cd21117">
    <property type="entry name" value="Twitch_MoaA"/>
    <property type="match status" value="1"/>
</dbReference>
<sequence length="341" mass="37730">MTTTGNVAAAKRATDSHGRAVSYLRLSVTDRCNLRCSYCWNCANMRFLPHGEILSYEEMLVLIGAARELGISKLRLTGGEPFVRKGFLNFLAAVRDIHPDMDLRLTTNATLLTDVPRRLADLGVRRINISLDTLDPATFERITGRDFFSRVRTAVDECLEAGLKVKINAVAMRGVNDGELPGFLDLAIRLPLDVRFIEHMPMGDGVPWDVRACWSAEDILAEAARLARLVPVESQSGESGPARMFRIEGGKGRLGVISPLTNHFCGTCNRLRITADGRLRTCLFSDREFRLKPLVRSRVSVGRLAHVLRRALRVKPVGVDILRARKNGTPVALKRMASIGG</sequence>
<dbReference type="SMART" id="SM00729">
    <property type="entry name" value="Elp3"/>
    <property type="match status" value="1"/>
</dbReference>
<feature type="binding site" evidence="12">
    <location>
        <position position="200"/>
    </location>
    <ligand>
        <name>S-adenosyl-L-methionine</name>
        <dbReference type="ChEBI" id="CHEBI:59789"/>
    </ligand>
</feature>
<keyword evidence="6 12" id="KW-0408">Iron</keyword>
<dbReference type="Pfam" id="PF04055">
    <property type="entry name" value="Radical_SAM"/>
    <property type="match status" value="1"/>
</dbReference>
<dbReference type="PANTHER" id="PTHR22960:SF0">
    <property type="entry name" value="MOLYBDENUM COFACTOR BIOSYNTHESIS PROTEIN 1"/>
    <property type="match status" value="1"/>
</dbReference>
<dbReference type="GO" id="GO:0061798">
    <property type="term" value="F:GTP 3',8'-cyclase activity"/>
    <property type="evidence" value="ECO:0007669"/>
    <property type="project" value="UniProtKB-UniRule"/>
</dbReference>
<dbReference type="GO" id="GO:0061799">
    <property type="term" value="F:cyclic pyranopterin monophosphate synthase activity"/>
    <property type="evidence" value="ECO:0007669"/>
    <property type="project" value="TreeGrafter"/>
</dbReference>
<dbReference type="GO" id="GO:1904047">
    <property type="term" value="F:S-adenosyl-L-methionine binding"/>
    <property type="evidence" value="ECO:0007669"/>
    <property type="project" value="UniProtKB-UniRule"/>
</dbReference>
<dbReference type="InterPro" id="IPR007197">
    <property type="entry name" value="rSAM"/>
</dbReference>
<dbReference type="Gene3D" id="3.20.20.70">
    <property type="entry name" value="Aldolase class I"/>
    <property type="match status" value="1"/>
</dbReference>
<keyword evidence="8 12" id="KW-0342">GTP-binding</keyword>
<keyword evidence="9 12" id="KW-0501">Molybdenum cofactor biosynthesis</keyword>
<feature type="binding site" evidence="12">
    <location>
        <position position="106"/>
    </location>
    <ligand>
        <name>GTP</name>
        <dbReference type="ChEBI" id="CHEBI:37565"/>
    </ligand>
</feature>
<evidence type="ECO:0000313" key="14">
    <source>
        <dbReference type="EMBL" id="EPR30677.1"/>
    </source>
</evidence>
<feature type="binding site" evidence="12">
    <location>
        <position position="32"/>
    </location>
    <ligand>
        <name>[4Fe-4S] cluster</name>
        <dbReference type="ChEBI" id="CHEBI:49883"/>
        <label>1</label>
        <note>4Fe-4S-S-AdoMet</note>
    </ligand>
</feature>
<dbReference type="PROSITE" id="PS01305">
    <property type="entry name" value="MOAA_NIFB_PQQE"/>
    <property type="match status" value="1"/>
</dbReference>
<dbReference type="GO" id="GO:0046872">
    <property type="term" value="F:metal ion binding"/>
    <property type="evidence" value="ECO:0007669"/>
    <property type="project" value="UniProtKB-KW"/>
</dbReference>
<dbReference type="InterPro" id="IPR058240">
    <property type="entry name" value="rSAM_sf"/>
</dbReference>
<keyword evidence="10 12" id="KW-0456">Lyase</keyword>
<comment type="function">
    <text evidence="12">Catalyzes the cyclization of GTP to (8S)-3',8-cyclo-7,8-dihydroguanosine 5'-triphosphate.</text>
</comment>
<evidence type="ECO:0000313" key="15">
    <source>
        <dbReference type="Proteomes" id="UP000014975"/>
    </source>
</evidence>
<dbReference type="NCBIfam" id="TIGR02666">
    <property type="entry name" value="moaA"/>
    <property type="match status" value="1"/>
</dbReference>
<name>S7T0T2_9BACT</name>
<comment type="cofactor">
    <cofactor evidence="12">
        <name>[4Fe-4S] cluster</name>
        <dbReference type="ChEBI" id="CHEBI:49883"/>
    </cofactor>
    <text evidence="12">Binds 2 [4Fe-4S] clusters. Binds 1 [4Fe-4S] cluster coordinated with 3 cysteines and an exchangeable S-adenosyl-L-methionine and 1 [4Fe-4S] cluster coordinated with 3 cysteines and the GTP-derived substrate.</text>
</comment>
<dbReference type="STRING" id="1121439.dsat_1399"/>
<dbReference type="SFLD" id="SFLDG01386">
    <property type="entry name" value="main_SPASM_domain-containing"/>
    <property type="match status" value="1"/>
</dbReference>
<keyword evidence="2 12" id="KW-0004">4Fe-4S</keyword>
<feature type="binding site" evidence="12">
    <location>
        <position position="38"/>
    </location>
    <ligand>
        <name>S-adenosyl-L-methionine</name>
        <dbReference type="ChEBI" id="CHEBI:59789"/>
    </ligand>
</feature>
<accession>S7T0T2</accession>
<dbReference type="AlphaFoldDB" id="S7T0T2"/>
<feature type="binding site" evidence="12">
    <location>
        <position position="268"/>
    </location>
    <ligand>
        <name>[4Fe-4S] cluster</name>
        <dbReference type="ChEBI" id="CHEBI:49883"/>
        <label>2</label>
        <note>4Fe-4S-substrate</note>
    </ligand>
</feature>
<dbReference type="Proteomes" id="UP000014975">
    <property type="component" value="Unassembled WGS sequence"/>
</dbReference>
<feature type="binding site" evidence="12">
    <location>
        <position position="79"/>
    </location>
    <ligand>
        <name>S-adenosyl-L-methionine</name>
        <dbReference type="ChEBI" id="CHEBI:59789"/>
    </ligand>
</feature>
<evidence type="ECO:0000259" key="13">
    <source>
        <dbReference type="PROSITE" id="PS51918"/>
    </source>
</evidence>
<feature type="binding site" evidence="12">
    <location>
        <position position="36"/>
    </location>
    <ligand>
        <name>[4Fe-4S] cluster</name>
        <dbReference type="ChEBI" id="CHEBI:49883"/>
        <label>1</label>
        <note>4Fe-4S-S-AdoMet</note>
    </ligand>
</feature>
<keyword evidence="4 12" id="KW-0479">Metal-binding</keyword>
<dbReference type="RefSeq" id="WP_020888095.1">
    <property type="nucleotide sequence ID" value="NZ_ATHI01000031.1"/>
</dbReference>
<evidence type="ECO:0000256" key="8">
    <source>
        <dbReference type="ARBA" id="ARBA00023134"/>
    </source>
</evidence>
<feature type="binding site" evidence="12">
    <location>
        <position position="166"/>
    </location>
    <ligand>
        <name>GTP</name>
        <dbReference type="ChEBI" id="CHEBI:37565"/>
    </ligand>
</feature>
<dbReference type="InterPro" id="IPR000385">
    <property type="entry name" value="MoaA_NifB_PqqE_Fe-S-bd_CS"/>
</dbReference>
<evidence type="ECO:0000256" key="11">
    <source>
        <dbReference type="ARBA" id="ARBA00048697"/>
    </source>
</evidence>
<dbReference type="SFLD" id="SFLDG01383">
    <property type="entry name" value="cyclic_pyranopterin_phosphate"/>
    <property type="match status" value="1"/>
</dbReference>
<dbReference type="OrthoDB" id="9763993at2"/>
<dbReference type="SFLD" id="SFLDS00029">
    <property type="entry name" value="Radical_SAM"/>
    <property type="match status" value="1"/>
</dbReference>
<evidence type="ECO:0000256" key="4">
    <source>
        <dbReference type="ARBA" id="ARBA00022723"/>
    </source>
</evidence>
<proteinExistence type="inferred from homology"/>
<dbReference type="HAMAP" id="MF_01225_B">
    <property type="entry name" value="MoaA_B"/>
    <property type="match status" value="1"/>
</dbReference>
<dbReference type="InterPro" id="IPR013785">
    <property type="entry name" value="Aldolase_TIM"/>
</dbReference>
<organism evidence="14 15">
    <name type="scientific">Alkalidesulfovibrio alkalitolerans DSM 16529</name>
    <dbReference type="NCBI Taxonomy" id="1121439"/>
    <lineage>
        <taxon>Bacteria</taxon>
        <taxon>Pseudomonadati</taxon>
        <taxon>Thermodesulfobacteriota</taxon>
        <taxon>Desulfovibrionia</taxon>
        <taxon>Desulfovibrionales</taxon>
        <taxon>Desulfovibrionaceae</taxon>
        <taxon>Alkalidesulfovibrio</taxon>
    </lineage>
</organism>
<dbReference type="UniPathway" id="UPA00344"/>
<evidence type="ECO:0000256" key="1">
    <source>
        <dbReference type="ARBA" id="ARBA00012167"/>
    </source>
</evidence>
<dbReference type="InterPro" id="IPR006638">
    <property type="entry name" value="Elp3/MiaA/NifB-like_rSAM"/>
</dbReference>
<dbReference type="Pfam" id="PF06463">
    <property type="entry name" value="Mob_synth_C"/>
    <property type="match status" value="1"/>
</dbReference>
<evidence type="ECO:0000256" key="10">
    <source>
        <dbReference type="ARBA" id="ARBA00023239"/>
    </source>
</evidence>
<comment type="catalytic activity">
    <reaction evidence="11 12">
        <text>GTP + AH2 + S-adenosyl-L-methionine = (8S)-3',8-cyclo-7,8-dihydroguanosine 5'-triphosphate + 5'-deoxyadenosine + L-methionine + A + H(+)</text>
        <dbReference type="Rhea" id="RHEA:49576"/>
        <dbReference type="ChEBI" id="CHEBI:13193"/>
        <dbReference type="ChEBI" id="CHEBI:15378"/>
        <dbReference type="ChEBI" id="CHEBI:17319"/>
        <dbReference type="ChEBI" id="CHEBI:17499"/>
        <dbReference type="ChEBI" id="CHEBI:37565"/>
        <dbReference type="ChEBI" id="CHEBI:57844"/>
        <dbReference type="ChEBI" id="CHEBI:59789"/>
        <dbReference type="ChEBI" id="CHEBI:131766"/>
        <dbReference type="EC" id="4.1.99.22"/>
    </reaction>
</comment>
<evidence type="ECO:0000256" key="3">
    <source>
        <dbReference type="ARBA" id="ARBA00022691"/>
    </source>
</evidence>
<dbReference type="EC" id="4.1.99.22" evidence="1 12"/>
<comment type="caution">
    <text evidence="14">The sequence shown here is derived from an EMBL/GenBank/DDBJ whole genome shotgun (WGS) entry which is preliminary data.</text>
</comment>